<accession>A0A6J8CXL9</accession>
<dbReference type="InterPro" id="IPR003671">
    <property type="entry name" value="SPIN/Ssty"/>
</dbReference>
<protein>
    <submittedName>
        <fullName evidence="3">Uncharacterized protein</fullName>
    </submittedName>
</protein>
<reference evidence="3 4" key="1">
    <citation type="submission" date="2020-06" db="EMBL/GenBank/DDBJ databases">
        <authorList>
            <person name="Li R."/>
            <person name="Bekaert M."/>
        </authorList>
    </citation>
    <scope>NUCLEOTIDE SEQUENCE [LARGE SCALE GENOMIC DNA]</scope>
    <source>
        <strain evidence="4">wild</strain>
    </source>
</reference>
<evidence type="ECO:0000313" key="3">
    <source>
        <dbReference type="EMBL" id="CAC5401263.1"/>
    </source>
</evidence>
<dbReference type="PANTHER" id="PTHR11046">
    <property type="entry name" value="OLIGORIBONUCLEASE, MITOCHONDRIAL"/>
    <property type="match status" value="1"/>
</dbReference>
<proteinExistence type="inferred from homology"/>
<name>A0A6J8CXL9_MYTCO</name>
<dbReference type="InterPro" id="IPR042567">
    <property type="entry name" value="SPIN/Ssty_sf"/>
</dbReference>
<gene>
    <name evidence="3" type="ORF">MCOR_35365</name>
</gene>
<dbReference type="GO" id="GO:0000175">
    <property type="term" value="F:3'-5'-RNA exonuclease activity"/>
    <property type="evidence" value="ECO:0007669"/>
    <property type="project" value="InterPro"/>
</dbReference>
<dbReference type="Gene3D" id="2.80.10.70">
    <property type="entry name" value="Spindlin/Ssty"/>
    <property type="match status" value="1"/>
</dbReference>
<evidence type="ECO:0000313" key="4">
    <source>
        <dbReference type="Proteomes" id="UP000507470"/>
    </source>
</evidence>
<organism evidence="3 4">
    <name type="scientific">Mytilus coruscus</name>
    <name type="common">Sea mussel</name>
    <dbReference type="NCBI Taxonomy" id="42192"/>
    <lineage>
        <taxon>Eukaryota</taxon>
        <taxon>Metazoa</taxon>
        <taxon>Spiralia</taxon>
        <taxon>Lophotrochozoa</taxon>
        <taxon>Mollusca</taxon>
        <taxon>Bivalvia</taxon>
        <taxon>Autobranchia</taxon>
        <taxon>Pteriomorphia</taxon>
        <taxon>Mytilida</taxon>
        <taxon>Mytiloidea</taxon>
        <taxon>Mytilidae</taxon>
        <taxon>Mytilinae</taxon>
        <taxon>Mytilus</taxon>
    </lineage>
</organism>
<evidence type="ECO:0000256" key="2">
    <source>
        <dbReference type="ARBA" id="ARBA00022722"/>
    </source>
</evidence>
<dbReference type="AlphaFoldDB" id="A0A6J8CXL9"/>
<dbReference type="PANTHER" id="PTHR11046:SF25">
    <property type="match status" value="1"/>
</dbReference>
<sequence>MSNLFASHITDLMCSFYLTCHLLPQENIKHFLHSFQGCTNRLLSSVYQDICNPLLVAGSRALGIISKIITGPLWRNIECKTHILDINDTLTALRSFLAEAKDDCSEVVTGKHLPFPEESCKIENDIVMAELFKPDETDVMTIQVLQALFSCMLNLLDRQAADHLPGGKYFSKPTDISAESKSVLKHNKLPEFFFGQLDFLLRYRPNASLLCNEAYLLYSHNKTDEWLQSLDDVTRIQLINDSRKEGKNIRLKFKERLKTIEEKRVETLKLKEKEISEKKKREIPSNAEKKKALKSQLNFRKNVLLQKSDKSYFLFSSKKIQKTIPELTEQLCKLVDESKSVARVESSSSSQVSLLVGKTIRHKFTEGTFIGNVISVVPGFCKWYNVTYDGDPAVYVYQLQEDYADGNIEIVVRWYTAHTVAVVTFQFN</sequence>
<comment type="similarity">
    <text evidence="1">Belongs to the SPIN/STSY family.</text>
</comment>
<evidence type="ECO:0000256" key="1">
    <source>
        <dbReference type="ARBA" id="ARBA00009467"/>
    </source>
</evidence>
<dbReference type="InterPro" id="IPR022894">
    <property type="entry name" value="Oligoribonuclease"/>
</dbReference>
<dbReference type="OrthoDB" id="6159600at2759"/>
<dbReference type="GO" id="GO:0007276">
    <property type="term" value="P:gamete generation"/>
    <property type="evidence" value="ECO:0007669"/>
    <property type="project" value="InterPro"/>
</dbReference>
<dbReference type="Proteomes" id="UP000507470">
    <property type="component" value="Unassembled WGS sequence"/>
</dbReference>
<keyword evidence="2" id="KW-0540">Nuclease</keyword>
<keyword evidence="4" id="KW-1185">Reference proteome</keyword>
<keyword evidence="2" id="KW-0378">Hydrolase</keyword>
<dbReference type="EMBL" id="CACVKT020006393">
    <property type="protein sequence ID" value="CAC5401263.1"/>
    <property type="molecule type" value="Genomic_DNA"/>
</dbReference>
<dbReference type="Pfam" id="PF02513">
    <property type="entry name" value="Spin-Ssty"/>
    <property type="match status" value="1"/>
</dbReference>